<gene>
    <name evidence="2" type="ORF">BPAE_0091g00260</name>
</gene>
<sequence>MGHQANTHGGSQIPRPAHRGNIGGDPRRFMQNHPQGGLYSAPMQGLSQGAQQHGAAQRSRIPYYGPP</sequence>
<protein>
    <submittedName>
        <fullName evidence="2">Uncharacterized protein</fullName>
    </submittedName>
</protein>
<feature type="compositionally biased region" description="Polar residues" evidence="1">
    <location>
        <begin position="1"/>
        <end position="10"/>
    </location>
</feature>
<evidence type="ECO:0000313" key="2">
    <source>
        <dbReference type="EMBL" id="TGO24948.1"/>
    </source>
</evidence>
<feature type="region of interest" description="Disordered" evidence="1">
    <location>
        <begin position="1"/>
        <end position="67"/>
    </location>
</feature>
<comment type="caution">
    <text evidence="2">The sequence shown here is derived from an EMBL/GenBank/DDBJ whole genome shotgun (WGS) entry which is preliminary data.</text>
</comment>
<evidence type="ECO:0000256" key="1">
    <source>
        <dbReference type="SAM" id="MobiDB-lite"/>
    </source>
</evidence>
<dbReference type="AlphaFoldDB" id="A0A4Z1FN93"/>
<accession>A0A4Z1FN93</accession>
<keyword evidence="3" id="KW-1185">Reference proteome</keyword>
<dbReference type="Proteomes" id="UP000297910">
    <property type="component" value="Unassembled WGS sequence"/>
</dbReference>
<name>A0A4Z1FN93_9HELO</name>
<reference evidence="2 3" key="1">
    <citation type="submission" date="2017-12" db="EMBL/GenBank/DDBJ databases">
        <title>Comparative genomics of Botrytis spp.</title>
        <authorList>
            <person name="Valero-Jimenez C.A."/>
            <person name="Tapia P."/>
            <person name="Veloso J."/>
            <person name="Silva-Moreno E."/>
            <person name="Staats M."/>
            <person name="Valdes J.H."/>
            <person name="Van Kan J.A.L."/>
        </authorList>
    </citation>
    <scope>NUCLEOTIDE SEQUENCE [LARGE SCALE GENOMIC DNA]</scope>
    <source>
        <strain evidence="2 3">Bp0003</strain>
    </source>
</reference>
<evidence type="ECO:0000313" key="3">
    <source>
        <dbReference type="Proteomes" id="UP000297910"/>
    </source>
</evidence>
<organism evidence="2 3">
    <name type="scientific">Botrytis paeoniae</name>
    <dbReference type="NCBI Taxonomy" id="278948"/>
    <lineage>
        <taxon>Eukaryota</taxon>
        <taxon>Fungi</taxon>
        <taxon>Dikarya</taxon>
        <taxon>Ascomycota</taxon>
        <taxon>Pezizomycotina</taxon>
        <taxon>Leotiomycetes</taxon>
        <taxon>Helotiales</taxon>
        <taxon>Sclerotiniaceae</taxon>
        <taxon>Botrytis</taxon>
    </lineage>
</organism>
<proteinExistence type="predicted"/>
<dbReference type="EMBL" id="PQXI01000091">
    <property type="protein sequence ID" value="TGO24948.1"/>
    <property type="molecule type" value="Genomic_DNA"/>
</dbReference>